<accession>A0A7J0EWZ5</accession>
<name>A0A7J0EWZ5_9ERIC</name>
<evidence type="ECO:0000313" key="3">
    <source>
        <dbReference type="Proteomes" id="UP000585474"/>
    </source>
</evidence>
<evidence type="ECO:0000256" key="1">
    <source>
        <dbReference type="SAM" id="MobiDB-lite"/>
    </source>
</evidence>
<proteinExistence type="predicted"/>
<dbReference type="OrthoDB" id="1105397at2759"/>
<feature type="region of interest" description="Disordered" evidence="1">
    <location>
        <begin position="1"/>
        <end position="27"/>
    </location>
</feature>
<protein>
    <submittedName>
        <fullName evidence="2">Uncharacterized protein</fullName>
    </submittedName>
</protein>
<dbReference type="AlphaFoldDB" id="A0A7J0EWZ5"/>
<dbReference type="EMBL" id="BJWL01000007">
    <property type="protein sequence ID" value="GFY90994.1"/>
    <property type="molecule type" value="Genomic_DNA"/>
</dbReference>
<reference evidence="2 3" key="1">
    <citation type="submission" date="2019-07" db="EMBL/GenBank/DDBJ databases">
        <title>De Novo Assembly of kiwifruit Actinidia rufa.</title>
        <authorList>
            <person name="Sugita-Konishi S."/>
            <person name="Sato K."/>
            <person name="Mori E."/>
            <person name="Abe Y."/>
            <person name="Kisaki G."/>
            <person name="Hamano K."/>
            <person name="Suezawa K."/>
            <person name="Otani M."/>
            <person name="Fukuda T."/>
            <person name="Manabe T."/>
            <person name="Gomi K."/>
            <person name="Tabuchi M."/>
            <person name="Akimitsu K."/>
            <person name="Kataoka I."/>
        </authorList>
    </citation>
    <scope>NUCLEOTIDE SEQUENCE [LARGE SCALE GENOMIC DNA]</scope>
    <source>
        <strain evidence="3">cv. Fuchu</strain>
    </source>
</reference>
<comment type="caution">
    <text evidence="2">The sequence shown here is derived from an EMBL/GenBank/DDBJ whole genome shotgun (WGS) entry which is preliminary data.</text>
</comment>
<keyword evidence="3" id="KW-1185">Reference proteome</keyword>
<sequence>MGGEMVDEAKDGDSGGGGISGCDSGEVASGGRQVHELTLGGIAFDSGGCVTYPRLHPEDDIRKVLAHLRSLFLSSDGLSDANSSSQDQNQNQNWDYPEHFDVLSTISTRLSKDKKRFYKGLSRSVKLVMEGLQIPGLDGIVAVVYWKYQYFLGDGVTMSVMAFLNSEHMLREVLSEKYCSNLNLLEVKPLAGCSWGWRSVLWGRDLLVKWLKCFVGNGDSINAFKGQVDVLWAIWLRRNKVQFDNLHRLPVETLRIVMELLSSTPLFHNQDDSDTVVKEDLTILFGCQVISFSNPSVMPSQMERFQVTIHGAWSSNYWQADAAWVVRDSNGILRGQSALQLMTSSATTAEFKACFVVLK</sequence>
<organism evidence="2 3">
    <name type="scientific">Actinidia rufa</name>
    <dbReference type="NCBI Taxonomy" id="165716"/>
    <lineage>
        <taxon>Eukaryota</taxon>
        <taxon>Viridiplantae</taxon>
        <taxon>Streptophyta</taxon>
        <taxon>Embryophyta</taxon>
        <taxon>Tracheophyta</taxon>
        <taxon>Spermatophyta</taxon>
        <taxon>Magnoliopsida</taxon>
        <taxon>eudicotyledons</taxon>
        <taxon>Gunneridae</taxon>
        <taxon>Pentapetalae</taxon>
        <taxon>asterids</taxon>
        <taxon>Ericales</taxon>
        <taxon>Actinidiaceae</taxon>
        <taxon>Actinidia</taxon>
    </lineage>
</organism>
<dbReference type="Proteomes" id="UP000585474">
    <property type="component" value="Unassembled WGS sequence"/>
</dbReference>
<evidence type="ECO:0000313" key="2">
    <source>
        <dbReference type="EMBL" id="GFY90994.1"/>
    </source>
</evidence>
<gene>
    <name evidence="2" type="ORF">Acr_07g0011900</name>
</gene>